<protein>
    <submittedName>
        <fullName evidence="1">Uncharacterized protein</fullName>
    </submittedName>
</protein>
<sequence>MAILEETENRNFRLGSLRGLEFEGVRVLEQMSLKEGYQVAG</sequence>
<dbReference type="Proteomes" id="UP000198769">
    <property type="component" value="Unassembled WGS sequence"/>
</dbReference>
<dbReference type="EMBL" id="FOVD01000002">
    <property type="protein sequence ID" value="SFN28680.1"/>
    <property type="molecule type" value="Genomic_DNA"/>
</dbReference>
<gene>
    <name evidence="1" type="ORF">SAMN05421594_2063</name>
</gene>
<reference evidence="2" key="1">
    <citation type="submission" date="2016-10" db="EMBL/GenBank/DDBJ databases">
        <authorList>
            <person name="Varghese N."/>
            <person name="Submissions S."/>
        </authorList>
    </citation>
    <scope>NUCLEOTIDE SEQUENCE [LARGE SCALE GENOMIC DNA]</scope>
    <source>
        <strain evidence="2">DSM 25575</strain>
    </source>
</reference>
<organism evidence="1 2">
    <name type="scientific">Chryseobacterium oleae</name>
    <dbReference type="NCBI Taxonomy" id="491207"/>
    <lineage>
        <taxon>Bacteria</taxon>
        <taxon>Pseudomonadati</taxon>
        <taxon>Bacteroidota</taxon>
        <taxon>Flavobacteriia</taxon>
        <taxon>Flavobacteriales</taxon>
        <taxon>Weeksellaceae</taxon>
        <taxon>Chryseobacterium group</taxon>
        <taxon>Chryseobacterium</taxon>
    </lineage>
</organism>
<evidence type="ECO:0000313" key="1">
    <source>
        <dbReference type="EMBL" id="SFN28680.1"/>
    </source>
</evidence>
<accession>A0A1I4XTV0</accession>
<dbReference type="AlphaFoldDB" id="A0A1I4XTV0"/>
<dbReference type="RefSeq" id="WP_262484249.1">
    <property type="nucleotide sequence ID" value="NZ_FOVD01000002.1"/>
</dbReference>
<evidence type="ECO:0000313" key="2">
    <source>
        <dbReference type="Proteomes" id="UP000198769"/>
    </source>
</evidence>
<name>A0A1I4XTV0_CHROL</name>
<proteinExistence type="predicted"/>
<keyword evidence="2" id="KW-1185">Reference proteome</keyword>